<dbReference type="EMBL" id="AP024169">
    <property type="protein sequence ID" value="BCN29218.1"/>
    <property type="molecule type" value="Genomic_DNA"/>
</dbReference>
<keyword evidence="2" id="KW-1003">Cell membrane</keyword>
<feature type="transmembrane region" description="Helical" evidence="8">
    <location>
        <begin position="247"/>
        <end position="265"/>
    </location>
</feature>
<evidence type="ECO:0000256" key="6">
    <source>
        <dbReference type="ARBA" id="ARBA00023136"/>
    </source>
</evidence>
<feature type="transmembrane region" description="Helical" evidence="8">
    <location>
        <begin position="271"/>
        <end position="294"/>
    </location>
</feature>
<keyword evidence="4 8" id="KW-0812">Transmembrane</keyword>
<evidence type="ECO:0000256" key="2">
    <source>
        <dbReference type="ARBA" id="ARBA00022475"/>
    </source>
</evidence>
<dbReference type="InterPro" id="IPR002656">
    <property type="entry name" value="Acyl_transf_3_dom"/>
</dbReference>
<evidence type="ECO:0000313" key="10">
    <source>
        <dbReference type="EMBL" id="BCN29218.1"/>
    </source>
</evidence>
<feature type="transmembrane region" description="Helical" evidence="8">
    <location>
        <begin position="315"/>
        <end position="332"/>
    </location>
</feature>
<feature type="transmembrane region" description="Helical" evidence="8">
    <location>
        <begin position="338"/>
        <end position="360"/>
    </location>
</feature>
<feature type="transmembrane region" description="Helical" evidence="8">
    <location>
        <begin position="181"/>
        <end position="199"/>
    </location>
</feature>
<protein>
    <submittedName>
        <fullName evidence="10">Acyltransferase</fullName>
    </submittedName>
</protein>
<dbReference type="GO" id="GO:0016747">
    <property type="term" value="F:acyltransferase activity, transferring groups other than amino-acyl groups"/>
    <property type="evidence" value="ECO:0007669"/>
    <property type="project" value="InterPro"/>
</dbReference>
<dbReference type="InterPro" id="IPR050879">
    <property type="entry name" value="Acyltransferase_3"/>
</dbReference>
<keyword evidence="6 8" id="KW-0472">Membrane</keyword>
<dbReference type="CDD" id="cd01840">
    <property type="entry name" value="SGNH_hydrolase_yrhL_like"/>
    <property type="match status" value="1"/>
</dbReference>
<dbReference type="InterPro" id="IPR036514">
    <property type="entry name" value="SGNH_hydro_sf"/>
</dbReference>
<reference evidence="10 11" key="1">
    <citation type="submission" date="2020-11" db="EMBL/GenBank/DDBJ databases">
        <title>Draft genome sequencing of a Lachnospiraceae strain isolated from anoxic soil subjected to BSD treatment.</title>
        <authorList>
            <person name="Uek A."/>
            <person name="Tonouchi A."/>
        </authorList>
    </citation>
    <scope>NUCLEOTIDE SEQUENCE [LARGE SCALE GENOMIC DNA]</scope>
    <source>
        <strain evidence="10 11">TB5</strain>
    </source>
</reference>
<keyword evidence="7 10" id="KW-0012">Acyltransferase</keyword>
<keyword evidence="11" id="KW-1185">Reference proteome</keyword>
<gene>
    <name evidence="10" type="ORF">bsdtb5_05130</name>
</gene>
<dbReference type="PANTHER" id="PTHR23028:SF53">
    <property type="entry name" value="ACYL_TRANSF_3 DOMAIN-CONTAINING PROTEIN"/>
    <property type="match status" value="1"/>
</dbReference>
<comment type="subcellular location">
    <subcellularLocation>
        <location evidence="1">Cell membrane</location>
        <topology evidence="1">Multi-pass membrane protein</topology>
    </subcellularLocation>
</comment>
<dbReference type="PANTHER" id="PTHR23028">
    <property type="entry name" value="ACETYLTRANSFERASE"/>
    <property type="match status" value="1"/>
</dbReference>
<feature type="transmembrane region" description="Helical" evidence="8">
    <location>
        <begin position="21"/>
        <end position="41"/>
    </location>
</feature>
<feature type="transmembrane region" description="Helical" evidence="8">
    <location>
        <begin position="388"/>
        <end position="408"/>
    </location>
</feature>
<evidence type="ECO:0000256" key="8">
    <source>
        <dbReference type="SAM" id="Phobius"/>
    </source>
</evidence>
<evidence type="ECO:0000313" key="11">
    <source>
        <dbReference type="Proteomes" id="UP000595897"/>
    </source>
</evidence>
<organism evidence="10 11">
    <name type="scientific">Anaeromicropila herbilytica</name>
    <dbReference type="NCBI Taxonomy" id="2785025"/>
    <lineage>
        <taxon>Bacteria</taxon>
        <taxon>Bacillati</taxon>
        <taxon>Bacillota</taxon>
        <taxon>Clostridia</taxon>
        <taxon>Lachnospirales</taxon>
        <taxon>Lachnospiraceae</taxon>
        <taxon>Anaeromicropila</taxon>
    </lineage>
</organism>
<feature type="transmembrane region" description="Helical" evidence="8">
    <location>
        <begin position="158"/>
        <end position="174"/>
    </location>
</feature>
<dbReference type="GO" id="GO:0009103">
    <property type="term" value="P:lipopolysaccharide biosynthetic process"/>
    <property type="evidence" value="ECO:0007669"/>
    <property type="project" value="TreeGrafter"/>
</dbReference>
<dbReference type="Pfam" id="PF01757">
    <property type="entry name" value="Acyl_transf_3"/>
    <property type="match status" value="1"/>
</dbReference>
<dbReference type="RefSeq" id="WP_271714503.1">
    <property type="nucleotide sequence ID" value="NZ_AP024169.1"/>
</dbReference>
<feature type="transmembrane region" description="Helical" evidence="8">
    <location>
        <begin position="88"/>
        <end position="106"/>
    </location>
</feature>
<dbReference type="Gene3D" id="3.40.50.1110">
    <property type="entry name" value="SGNH hydrolase"/>
    <property type="match status" value="1"/>
</dbReference>
<dbReference type="KEGG" id="ahb:bsdtb5_05130"/>
<evidence type="ECO:0000256" key="5">
    <source>
        <dbReference type="ARBA" id="ARBA00022989"/>
    </source>
</evidence>
<evidence type="ECO:0000256" key="7">
    <source>
        <dbReference type="ARBA" id="ARBA00023315"/>
    </source>
</evidence>
<proteinExistence type="predicted"/>
<keyword evidence="5 8" id="KW-1133">Transmembrane helix</keyword>
<evidence type="ECO:0000256" key="1">
    <source>
        <dbReference type="ARBA" id="ARBA00004651"/>
    </source>
</evidence>
<evidence type="ECO:0000259" key="9">
    <source>
        <dbReference type="Pfam" id="PF01757"/>
    </source>
</evidence>
<sequence>MPKSMNQDINSLSINKSYYINGLDGLRAFAILSVVCYHFGFSFAFGGFLGVDVFFVISGFLITSNILMLNKESNFNLPMFWIRRIRRLLPAAYIMILTIFSWTAIFNSNLITKMKGDSVASIFYMSNWWLIFHKVSYFDSFQSPSPFKNLWSLAIEEQFYMIWPIVLITGITLFKKQKNLSIIIFMTAICSAIWMAIVYQPFEDPSRVYYGTDTRAFELLIGGCLAVIYPVNNYRIRRFAIRQRQKLNIVGTISFAILIFSVHLVKEYDPFLYRGGMFFIGLNTAVLIACISSPGNYLGHLMAWKPLSYIGKRSYGIYLWHYPIFILSTPAYEIGNANYWRVALQLMATLIIAEISYRFIEMPIRKNGFREYFRRFLIMKGIKSKCVIFARCITMVLVIGMGIISITACARSSDDSQQQKEQRRQEIASVVMSSKDTYTKKSKTSSKASYNKILAIGDSIMLDISTSLNRKYHNITIDGKVGRQLIQAVKLAPKYSKFNTKNSAVILELGTNGPFSDSKINKLLNSFSKAHVYLVNTRVPRQWEKDVNKMLRKKAKERKNVTLIDWYSVAIKHPEYFASDGVHLQPKGVKALVTLINKALK</sequence>
<evidence type="ECO:0000256" key="3">
    <source>
        <dbReference type="ARBA" id="ARBA00022679"/>
    </source>
</evidence>
<dbReference type="GO" id="GO:0005886">
    <property type="term" value="C:plasma membrane"/>
    <property type="evidence" value="ECO:0007669"/>
    <property type="project" value="UniProtKB-SubCell"/>
</dbReference>
<dbReference type="SUPFAM" id="SSF52266">
    <property type="entry name" value="SGNH hydrolase"/>
    <property type="match status" value="1"/>
</dbReference>
<keyword evidence="3 10" id="KW-0808">Transferase</keyword>
<name>A0A7R7EI64_9FIRM</name>
<dbReference type="Proteomes" id="UP000595897">
    <property type="component" value="Chromosome"/>
</dbReference>
<feature type="transmembrane region" description="Helical" evidence="8">
    <location>
        <begin position="219"/>
        <end position="235"/>
    </location>
</feature>
<feature type="transmembrane region" description="Helical" evidence="8">
    <location>
        <begin position="47"/>
        <end position="67"/>
    </location>
</feature>
<dbReference type="AlphaFoldDB" id="A0A7R7EI64"/>
<feature type="domain" description="Acyltransferase 3" evidence="9">
    <location>
        <begin position="21"/>
        <end position="352"/>
    </location>
</feature>
<accession>A0A7R7EI64</accession>
<evidence type="ECO:0000256" key="4">
    <source>
        <dbReference type="ARBA" id="ARBA00022692"/>
    </source>
</evidence>